<accession>A0A381P872</accession>
<dbReference type="GO" id="GO:0010945">
    <property type="term" value="F:coenzyme A diphosphatase activity"/>
    <property type="evidence" value="ECO:0007669"/>
    <property type="project" value="InterPro"/>
</dbReference>
<protein>
    <recommendedName>
        <fullName evidence="7">Nudix hydrolase domain-containing protein</fullName>
    </recommendedName>
</protein>
<comment type="cofactor">
    <cofactor evidence="2">
        <name>Mg(2+)</name>
        <dbReference type="ChEBI" id="CHEBI:18420"/>
    </cofactor>
</comment>
<sequence>MFSHTQETDSRFKALAKALSLCLSKENISPVMPGAQFQAAVSVVLRSAEGLDLLLIKRAHFDRDPWSGHMALPGGHRDPKDIDLKHTAIRETMEETALDLGQDAQHLGQLKALEPNSVRLPKLTITPFVFGVGRHAQASVASPEIDQVFWVSLDELRGRDSESYVEIPMPDGHEQEFPCYLVEDEPVWGLTYRIISQLLEVHT</sequence>
<evidence type="ECO:0000313" key="8">
    <source>
        <dbReference type="EMBL" id="SUZ63156.1"/>
    </source>
</evidence>
<keyword evidence="6" id="KW-0464">Manganese</keyword>
<dbReference type="InterPro" id="IPR000086">
    <property type="entry name" value="NUDIX_hydrolase_dom"/>
</dbReference>
<evidence type="ECO:0000256" key="5">
    <source>
        <dbReference type="ARBA" id="ARBA00022842"/>
    </source>
</evidence>
<dbReference type="PANTHER" id="PTHR12992:SF11">
    <property type="entry name" value="MITOCHONDRIAL COENZYME A DIPHOSPHATASE NUDT8"/>
    <property type="match status" value="1"/>
</dbReference>
<dbReference type="SUPFAM" id="SSF55811">
    <property type="entry name" value="Nudix"/>
    <property type="match status" value="1"/>
</dbReference>
<evidence type="ECO:0000256" key="4">
    <source>
        <dbReference type="ARBA" id="ARBA00022801"/>
    </source>
</evidence>
<dbReference type="EMBL" id="UINC01000909">
    <property type="protein sequence ID" value="SUZ63156.1"/>
    <property type="molecule type" value="Genomic_DNA"/>
</dbReference>
<dbReference type="PANTHER" id="PTHR12992">
    <property type="entry name" value="NUDIX HYDROLASE"/>
    <property type="match status" value="1"/>
</dbReference>
<gene>
    <name evidence="8" type="ORF">METZ01_LOCUS16010</name>
</gene>
<proteinExistence type="predicted"/>
<dbReference type="Pfam" id="PF00293">
    <property type="entry name" value="NUDIX"/>
    <property type="match status" value="1"/>
</dbReference>
<dbReference type="InterPro" id="IPR015797">
    <property type="entry name" value="NUDIX_hydrolase-like_dom_sf"/>
</dbReference>
<evidence type="ECO:0000256" key="3">
    <source>
        <dbReference type="ARBA" id="ARBA00022723"/>
    </source>
</evidence>
<evidence type="ECO:0000256" key="1">
    <source>
        <dbReference type="ARBA" id="ARBA00001936"/>
    </source>
</evidence>
<keyword evidence="5" id="KW-0460">Magnesium</keyword>
<dbReference type="InterPro" id="IPR045121">
    <property type="entry name" value="CoAse"/>
</dbReference>
<keyword evidence="4" id="KW-0378">Hydrolase</keyword>
<organism evidence="8">
    <name type="scientific">marine metagenome</name>
    <dbReference type="NCBI Taxonomy" id="408172"/>
    <lineage>
        <taxon>unclassified sequences</taxon>
        <taxon>metagenomes</taxon>
        <taxon>ecological metagenomes</taxon>
    </lineage>
</organism>
<dbReference type="AlphaFoldDB" id="A0A381P872"/>
<name>A0A381P872_9ZZZZ</name>
<comment type="cofactor">
    <cofactor evidence="1">
        <name>Mn(2+)</name>
        <dbReference type="ChEBI" id="CHEBI:29035"/>
    </cofactor>
</comment>
<dbReference type="CDD" id="cd03426">
    <property type="entry name" value="NUDIX_CoAse_Nudt7"/>
    <property type="match status" value="1"/>
</dbReference>
<evidence type="ECO:0000256" key="2">
    <source>
        <dbReference type="ARBA" id="ARBA00001946"/>
    </source>
</evidence>
<reference evidence="8" key="1">
    <citation type="submission" date="2018-05" db="EMBL/GenBank/DDBJ databases">
        <authorList>
            <person name="Lanie J.A."/>
            <person name="Ng W.-L."/>
            <person name="Kazmierczak K.M."/>
            <person name="Andrzejewski T.M."/>
            <person name="Davidsen T.M."/>
            <person name="Wayne K.J."/>
            <person name="Tettelin H."/>
            <person name="Glass J.I."/>
            <person name="Rusch D."/>
            <person name="Podicherti R."/>
            <person name="Tsui H.-C.T."/>
            <person name="Winkler M.E."/>
        </authorList>
    </citation>
    <scope>NUCLEOTIDE SEQUENCE</scope>
</reference>
<feature type="domain" description="Nudix hydrolase" evidence="7">
    <location>
        <begin position="36"/>
        <end position="174"/>
    </location>
</feature>
<evidence type="ECO:0000259" key="7">
    <source>
        <dbReference type="PROSITE" id="PS51462"/>
    </source>
</evidence>
<dbReference type="Gene3D" id="3.90.79.10">
    <property type="entry name" value="Nucleoside Triphosphate Pyrophosphohydrolase"/>
    <property type="match status" value="1"/>
</dbReference>
<dbReference type="PROSITE" id="PS51462">
    <property type="entry name" value="NUDIX"/>
    <property type="match status" value="1"/>
</dbReference>
<evidence type="ECO:0000256" key="6">
    <source>
        <dbReference type="ARBA" id="ARBA00023211"/>
    </source>
</evidence>
<keyword evidence="3" id="KW-0479">Metal-binding</keyword>
<dbReference type="GO" id="GO:0046872">
    <property type="term" value="F:metal ion binding"/>
    <property type="evidence" value="ECO:0007669"/>
    <property type="project" value="UniProtKB-KW"/>
</dbReference>